<proteinExistence type="predicted"/>
<dbReference type="InterPro" id="IPR047722">
    <property type="entry name" value="STM4015-like"/>
</dbReference>
<dbReference type="InterPro" id="IPR032675">
    <property type="entry name" value="LRR_dom_sf"/>
</dbReference>
<dbReference type="AlphaFoldDB" id="A0A1C4ZX49"/>
<dbReference type="RefSeq" id="WP_088984536.1">
    <property type="nucleotide sequence ID" value="NZ_LT607413.1"/>
</dbReference>
<organism evidence="1 2">
    <name type="scientific">Micromonospora echinospora</name>
    <name type="common">Micromonospora purpurea</name>
    <dbReference type="NCBI Taxonomy" id="1877"/>
    <lineage>
        <taxon>Bacteria</taxon>
        <taxon>Bacillati</taxon>
        <taxon>Actinomycetota</taxon>
        <taxon>Actinomycetes</taxon>
        <taxon>Micromonosporales</taxon>
        <taxon>Micromonosporaceae</taxon>
        <taxon>Micromonospora</taxon>
    </lineage>
</organism>
<name>A0A1C4ZX49_MICEC</name>
<dbReference type="EMBL" id="LT607413">
    <property type="protein sequence ID" value="SCF37533.1"/>
    <property type="molecule type" value="Genomic_DNA"/>
</dbReference>
<keyword evidence="2" id="KW-1185">Reference proteome</keyword>
<dbReference type="Gene3D" id="3.80.10.10">
    <property type="entry name" value="Ribonuclease Inhibitor"/>
    <property type="match status" value="1"/>
</dbReference>
<gene>
    <name evidence="1" type="ORF">GA0070618_5925</name>
</gene>
<dbReference type="Proteomes" id="UP000198253">
    <property type="component" value="Chromosome I"/>
</dbReference>
<dbReference type="OrthoDB" id="9781345at2"/>
<dbReference type="InParanoid" id="A0A1C4ZX49"/>
<dbReference type="NCBIfam" id="NF038076">
    <property type="entry name" value="fam_STM4015"/>
    <property type="match status" value="1"/>
</dbReference>
<accession>A0A1C4ZX49</accession>
<sequence>MISSHASSFAGLPVRLFTPGEPLPEDPSAVAWRLEVEEFEAEPEEFADLVATFRTTVPAEAVRAVVVGEWGSAYERALPVELLVDAATEWTGLRAIFLADLVSEQCEISWLTLADITPLLTAYPALETLWVRGGNELMLSPVRHDGLRELRFESGGLPGPLVQAVGESQLPALERLVFWLGRTDYGASTGPEQLAPLLAGGGLPALRHLGLCNSEIANVVARTVADAPVVARLEVLDLSMGVLTDDGLDALLAGQSLTHLRRLDLTHHFLSDEAQQRVVAALPGVDVDLSDARKVEVYSGREYRFTAVGE</sequence>
<reference evidence="2" key="1">
    <citation type="submission" date="2016-06" db="EMBL/GenBank/DDBJ databases">
        <authorList>
            <person name="Varghese N."/>
            <person name="Submissions Spin"/>
        </authorList>
    </citation>
    <scope>NUCLEOTIDE SEQUENCE [LARGE SCALE GENOMIC DNA]</scope>
    <source>
        <strain evidence="2">DSM 43816</strain>
    </source>
</reference>
<protein>
    <recommendedName>
        <fullName evidence="3">Leucine-rich repeat domain-containing protein</fullName>
    </recommendedName>
</protein>
<dbReference type="SUPFAM" id="SSF52047">
    <property type="entry name" value="RNI-like"/>
    <property type="match status" value="1"/>
</dbReference>
<evidence type="ECO:0000313" key="1">
    <source>
        <dbReference type="EMBL" id="SCF37533.1"/>
    </source>
</evidence>
<evidence type="ECO:0008006" key="3">
    <source>
        <dbReference type="Google" id="ProtNLM"/>
    </source>
</evidence>
<evidence type="ECO:0000313" key="2">
    <source>
        <dbReference type="Proteomes" id="UP000198253"/>
    </source>
</evidence>